<dbReference type="PRINTS" id="PR00929">
    <property type="entry name" value="ATHOOK"/>
</dbReference>
<dbReference type="PROSITE" id="PS00354">
    <property type="entry name" value="HMGI_Y"/>
    <property type="match status" value="1"/>
</dbReference>
<evidence type="ECO:0000256" key="2">
    <source>
        <dbReference type="ARBA" id="ARBA00023242"/>
    </source>
</evidence>
<proteinExistence type="predicted"/>
<evidence type="ECO:0000313" key="5">
    <source>
        <dbReference type="Proteomes" id="UP000193689"/>
    </source>
</evidence>
<dbReference type="EMBL" id="MCFJ01000012">
    <property type="protein sequence ID" value="ORY59933.1"/>
    <property type="molecule type" value="Genomic_DNA"/>
</dbReference>
<feature type="region of interest" description="Disordered" evidence="3">
    <location>
        <begin position="269"/>
        <end position="389"/>
    </location>
</feature>
<comment type="subcellular location">
    <subcellularLocation>
        <location evidence="1">Nucleus</location>
    </subcellularLocation>
</comment>
<evidence type="ECO:0000256" key="1">
    <source>
        <dbReference type="ARBA" id="ARBA00004123"/>
    </source>
</evidence>
<dbReference type="Proteomes" id="UP000193689">
    <property type="component" value="Unassembled WGS sequence"/>
</dbReference>
<reference evidence="4 5" key="1">
    <citation type="submission" date="2016-07" db="EMBL/GenBank/DDBJ databases">
        <title>Pervasive Adenine N6-methylation of Active Genes in Fungi.</title>
        <authorList>
            <consortium name="DOE Joint Genome Institute"/>
            <person name="Mondo S.J."/>
            <person name="Dannebaum R.O."/>
            <person name="Kuo R.C."/>
            <person name="Labutti K."/>
            <person name="Haridas S."/>
            <person name="Kuo A."/>
            <person name="Salamov A."/>
            <person name="Ahrendt S.R."/>
            <person name="Lipzen A."/>
            <person name="Sullivan W."/>
            <person name="Andreopoulos W.B."/>
            <person name="Clum A."/>
            <person name="Lindquist E."/>
            <person name="Daum C."/>
            <person name="Ramamoorthy G.K."/>
            <person name="Gryganskyi A."/>
            <person name="Culley D."/>
            <person name="Magnuson J.K."/>
            <person name="James T.Y."/>
            <person name="O'Malley M.A."/>
            <person name="Stajich J.E."/>
            <person name="Spatafora J.W."/>
            <person name="Visel A."/>
            <person name="Grigoriev I.V."/>
        </authorList>
    </citation>
    <scope>NUCLEOTIDE SEQUENCE [LARGE SCALE GENOMIC DNA]</scope>
    <source>
        <strain evidence="4 5">CBS 129021</strain>
    </source>
</reference>
<gene>
    <name evidence="4" type="ORF">BCR38DRAFT_488118</name>
</gene>
<feature type="compositionally biased region" description="Basic and acidic residues" evidence="3">
    <location>
        <begin position="320"/>
        <end position="336"/>
    </location>
</feature>
<dbReference type="RefSeq" id="XP_040712367.1">
    <property type="nucleotide sequence ID" value="XM_040864233.1"/>
</dbReference>
<evidence type="ECO:0000256" key="3">
    <source>
        <dbReference type="SAM" id="MobiDB-lite"/>
    </source>
</evidence>
<keyword evidence="2" id="KW-0539">Nucleus</keyword>
<feature type="compositionally biased region" description="Basic and acidic residues" evidence="3">
    <location>
        <begin position="379"/>
        <end position="389"/>
    </location>
</feature>
<feature type="compositionally biased region" description="Basic residues" evidence="3">
    <location>
        <begin position="363"/>
        <end position="378"/>
    </location>
</feature>
<organism evidence="4 5">
    <name type="scientific">Pseudomassariella vexata</name>
    <dbReference type="NCBI Taxonomy" id="1141098"/>
    <lineage>
        <taxon>Eukaryota</taxon>
        <taxon>Fungi</taxon>
        <taxon>Dikarya</taxon>
        <taxon>Ascomycota</taxon>
        <taxon>Pezizomycotina</taxon>
        <taxon>Sordariomycetes</taxon>
        <taxon>Xylariomycetidae</taxon>
        <taxon>Amphisphaeriales</taxon>
        <taxon>Pseudomassariaceae</taxon>
        <taxon>Pseudomassariella</taxon>
    </lineage>
</organism>
<dbReference type="GO" id="GO:0003677">
    <property type="term" value="F:DNA binding"/>
    <property type="evidence" value="ECO:0007669"/>
    <property type="project" value="InterPro"/>
</dbReference>
<feature type="compositionally biased region" description="Acidic residues" evidence="3">
    <location>
        <begin position="269"/>
        <end position="278"/>
    </location>
</feature>
<dbReference type="GO" id="GO:0006355">
    <property type="term" value="P:regulation of DNA-templated transcription"/>
    <property type="evidence" value="ECO:0007669"/>
    <property type="project" value="InterPro"/>
</dbReference>
<sequence length="389" mass="44795">MVLQTRCPRRPPPQLLLDVHYAVVPNEILSLSRTLPLSPSILHLATVLPQNMTRDIINHKRCIVSRQSPHGWRVRKRGMKPRFNSRRILKWDNLTQFESQIKALIQQQNDTIETLREHIGTLEKQNDYLKGRLNGMEETLGSSDDYATELGRGGAFIIAIFKSLATSNYPAHRRGVLGCLRDEKTRACAARAIFLGRVGKGHKFRVWLLHGQRFLKTPSISVYEYLGLPDDTTNTPDLREVIRSLPPFVQRCLRKRTREMKSNIKEDDFNVVDEDTSDDQGKMRRKPGPRKRDPIVNADPESDPKTVLITQPKRGRGRPRKESPRDSTENRGKETKLFNPLARQRGRPRKVMIEEAPADGHRPINKPKQPRGRSNNRRQSHDETPPPRR</sequence>
<comment type="caution">
    <text evidence="4">The sequence shown here is derived from an EMBL/GenBank/DDBJ whole genome shotgun (WGS) entry which is preliminary data.</text>
</comment>
<accession>A0A1Y2DKZ3</accession>
<dbReference type="InterPro" id="IPR017956">
    <property type="entry name" value="AT_hook_DNA-bd_motif"/>
</dbReference>
<dbReference type="InParanoid" id="A0A1Y2DKZ3"/>
<protein>
    <submittedName>
        <fullName evidence="4">Uncharacterized protein</fullName>
    </submittedName>
</protein>
<dbReference type="OrthoDB" id="4746249at2759"/>
<dbReference type="GO" id="GO:0005634">
    <property type="term" value="C:nucleus"/>
    <property type="evidence" value="ECO:0007669"/>
    <property type="project" value="UniProtKB-SubCell"/>
</dbReference>
<dbReference type="GeneID" id="63780445"/>
<name>A0A1Y2DKZ3_9PEZI</name>
<evidence type="ECO:0000313" key="4">
    <source>
        <dbReference type="EMBL" id="ORY59933.1"/>
    </source>
</evidence>
<keyword evidence="5" id="KW-1185">Reference proteome</keyword>
<dbReference type="AlphaFoldDB" id="A0A1Y2DKZ3"/>
<dbReference type="InterPro" id="IPR000637">
    <property type="entry name" value="HMGI/Y_DNA-bd_CS"/>
</dbReference>